<dbReference type="Gene3D" id="3.30.870.10">
    <property type="entry name" value="Endonuclease Chain A"/>
    <property type="match status" value="2"/>
</dbReference>
<gene>
    <name evidence="2" type="ORF">MMF98_10775</name>
</gene>
<dbReference type="RefSeq" id="WP_243306271.1">
    <property type="nucleotide sequence ID" value="NZ_JALGBI010000001.1"/>
</dbReference>
<dbReference type="AlphaFoldDB" id="A0A9X1VUX9"/>
<dbReference type="Pfam" id="PF13091">
    <property type="entry name" value="PLDc_2"/>
    <property type="match status" value="2"/>
</dbReference>
<dbReference type="InterPro" id="IPR025202">
    <property type="entry name" value="PLD-like_dom"/>
</dbReference>
<dbReference type="InterPro" id="IPR001736">
    <property type="entry name" value="PLipase_D/transphosphatidylase"/>
</dbReference>
<evidence type="ECO:0000259" key="1">
    <source>
        <dbReference type="PROSITE" id="PS50035"/>
    </source>
</evidence>
<dbReference type="Proteomes" id="UP001139447">
    <property type="component" value="Unassembled WGS sequence"/>
</dbReference>
<proteinExistence type="predicted"/>
<keyword evidence="3" id="KW-1185">Reference proteome</keyword>
<dbReference type="PANTHER" id="PTHR21248:SF12">
    <property type="entry name" value="CARDIOLIPIN SYNTHASE C"/>
    <property type="match status" value="1"/>
</dbReference>
<dbReference type="CDD" id="cd09111">
    <property type="entry name" value="PLDc_ymdC_like_1"/>
    <property type="match status" value="1"/>
</dbReference>
<name>A0A9X1VUX9_9BURK</name>
<dbReference type="GO" id="GO:0030572">
    <property type="term" value="F:phosphatidyltransferase activity"/>
    <property type="evidence" value="ECO:0007669"/>
    <property type="project" value="UniProtKB-ARBA"/>
</dbReference>
<sequence length="541" mass="59341">MIYLARRFITATLCATRAHLSRAARIGALLLATTLAACGSLPAQMPRTASNALPAADTALAKTARASIPAEDQTGVRLLPLGVYSLDARIELIQRAQQSLDLQYYVIEGDSSGRLLLGSLRDAALRGVRVRLLVDDLHTASTQSMLRAMAALPRVEVRLFNPFCCARGNIASRFMASLTDFSRLNRRMHNKLFIADGAMAIVGGRNIADEYFTRNPLQNFLDMDAFLIGAVVPQLQAIFDRYWNSEQAYPVETIVGTRSDGDQLQQDLAKLLGMEKPSQPLQNLPPVDVLGYGPISEELETGRIGLVWGTGYAYADPPNKVTLADDDEARSTSVTLNVMDSVQAAQTEVVLMSPYLVPGREGMRVMKNLRSNGVNVTILTNSLAASDSPLVHTGYARYRVGMLKDGVDLYELSAMRAATNKRLGLNMFGTSSRGLLHAKTVVIDRRTVFVGSMNLDPRSASQNTELGILIDSPPLAREMLRIINISKLQSAYRLRLSPAGTIEWLTLDNDHEVVLTSEPETTFLMRLHNFLLSPLVPEQLL</sequence>
<dbReference type="SUPFAM" id="SSF56024">
    <property type="entry name" value="Phospholipase D/nuclease"/>
    <property type="match status" value="2"/>
</dbReference>
<protein>
    <submittedName>
        <fullName evidence="2">Phospholipase D family protein</fullName>
    </submittedName>
</protein>
<evidence type="ECO:0000313" key="2">
    <source>
        <dbReference type="EMBL" id="MCJ0763689.1"/>
    </source>
</evidence>
<dbReference type="EMBL" id="JALGBI010000001">
    <property type="protein sequence ID" value="MCJ0763689.1"/>
    <property type="molecule type" value="Genomic_DNA"/>
</dbReference>
<feature type="domain" description="PLD phosphodiesterase" evidence="1">
    <location>
        <begin position="184"/>
        <end position="211"/>
    </location>
</feature>
<reference evidence="2" key="1">
    <citation type="submission" date="2022-03" db="EMBL/GenBank/DDBJ databases">
        <authorList>
            <person name="Woo C.Y."/>
        </authorList>
    </citation>
    <scope>NUCLEOTIDE SEQUENCE</scope>
    <source>
        <strain evidence="2">CYS-02</strain>
    </source>
</reference>
<dbReference type="CDD" id="cd09113">
    <property type="entry name" value="PLDc_ymdC_like_2"/>
    <property type="match status" value="1"/>
</dbReference>
<dbReference type="GO" id="GO:0032049">
    <property type="term" value="P:cardiolipin biosynthetic process"/>
    <property type="evidence" value="ECO:0007669"/>
    <property type="project" value="UniProtKB-ARBA"/>
</dbReference>
<dbReference type="PROSITE" id="PS50035">
    <property type="entry name" value="PLD"/>
    <property type="match status" value="2"/>
</dbReference>
<organism evidence="2 3">
    <name type="scientific">Variovorax terrae</name>
    <dbReference type="NCBI Taxonomy" id="2923278"/>
    <lineage>
        <taxon>Bacteria</taxon>
        <taxon>Pseudomonadati</taxon>
        <taxon>Pseudomonadota</taxon>
        <taxon>Betaproteobacteria</taxon>
        <taxon>Burkholderiales</taxon>
        <taxon>Comamonadaceae</taxon>
        <taxon>Variovorax</taxon>
    </lineage>
</organism>
<dbReference type="SMART" id="SM00155">
    <property type="entry name" value="PLDc"/>
    <property type="match status" value="2"/>
</dbReference>
<feature type="domain" description="PLD phosphodiesterase" evidence="1">
    <location>
        <begin position="432"/>
        <end position="459"/>
    </location>
</feature>
<comment type="caution">
    <text evidence="2">The sequence shown here is derived from an EMBL/GenBank/DDBJ whole genome shotgun (WGS) entry which is preliminary data.</text>
</comment>
<accession>A0A9X1VUX9</accession>
<evidence type="ECO:0000313" key="3">
    <source>
        <dbReference type="Proteomes" id="UP001139447"/>
    </source>
</evidence>
<dbReference type="PANTHER" id="PTHR21248">
    <property type="entry name" value="CARDIOLIPIN SYNTHASE"/>
    <property type="match status" value="1"/>
</dbReference>